<dbReference type="AlphaFoldDB" id="A0A6A5VXY4"/>
<feature type="chain" id="PRO_5025394233" evidence="2">
    <location>
        <begin position="24"/>
        <end position="231"/>
    </location>
</feature>
<sequence length="231" mass="25809">MRLPFGKFLLLLLLLLLMPTIQATVRTVSHIHFDYAQPPIHCETSTEASFIQQAQRSSLSNMSRESGIPKYFGQKIEYFTKAAEPTKGWNGGPPKQPPIGTPIGPEPPEPRRTCQFPNCKEMITISFENKCVYHCYSSAYPIRMDTTIRHIGVCIEDGCENRPLGMGDFPECCVVHNHDHLLNTYLGDVEHLPTASYKEESGEAQVESLSKERNKEGTIEGPTGGPDSSKR</sequence>
<evidence type="ECO:0000313" key="4">
    <source>
        <dbReference type="Proteomes" id="UP000799779"/>
    </source>
</evidence>
<dbReference type="EMBL" id="ML977814">
    <property type="protein sequence ID" value="KAF1992741.1"/>
    <property type="molecule type" value="Genomic_DNA"/>
</dbReference>
<protein>
    <submittedName>
        <fullName evidence="3">Uncharacterized protein</fullName>
    </submittedName>
</protein>
<keyword evidence="2" id="KW-0732">Signal</keyword>
<gene>
    <name evidence="3" type="ORF">P154DRAFT_540975</name>
</gene>
<feature type="region of interest" description="Disordered" evidence="1">
    <location>
        <begin position="84"/>
        <end position="109"/>
    </location>
</feature>
<feature type="region of interest" description="Disordered" evidence="1">
    <location>
        <begin position="198"/>
        <end position="231"/>
    </location>
</feature>
<proteinExistence type="predicted"/>
<accession>A0A6A5VXY4</accession>
<dbReference type="Proteomes" id="UP000799779">
    <property type="component" value="Unassembled WGS sequence"/>
</dbReference>
<feature type="compositionally biased region" description="Basic and acidic residues" evidence="1">
    <location>
        <begin position="209"/>
        <end position="218"/>
    </location>
</feature>
<feature type="signal peptide" evidence="2">
    <location>
        <begin position="1"/>
        <end position="23"/>
    </location>
</feature>
<keyword evidence="4" id="KW-1185">Reference proteome</keyword>
<organism evidence="3 4">
    <name type="scientific">Amniculicola lignicola CBS 123094</name>
    <dbReference type="NCBI Taxonomy" id="1392246"/>
    <lineage>
        <taxon>Eukaryota</taxon>
        <taxon>Fungi</taxon>
        <taxon>Dikarya</taxon>
        <taxon>Ascomycota</taxon>
        <taxon>Pezizomycotina</taxon>
        <taxon>Dothideomycetes</taxon>
        <taxon>Pleosporomycetidae</taxon>
        <taxon>Pleosporales</taxon>
        <taxon>Amniculicolaceae</taxon>
        <taxon>Amniculicola</taxon>
    </lineage>
</organism>
<evidence type="ECO:0000313" key="3">
    <source>
        <dbReference type="EMBL" id="KAF1992741.1"/>
    </source>
</evidence>
<feature type="compositionally biased region" description="Pro residues" evidence="1">
    <location>
        <begin position="94"/>
        <end position="107"/>
    </location>
</feature>
<name>A0A6A5VXY4_9PLEO</name>
<evidence type="ECO:0000256" key="1">
    <source>
        <dbReference type="SAM" id="MobiDB-lite"/>
    </source>
</evidence>
<reference evidence="3" key="1">
    <citation type="journal article" date="2020" name="Stud. Mycol.">
        <title>101 Dothideomycetes genomes: a test case for predicting lifestyles and emergence of pathogens.</title>
        <authorList>
            <person name="Haridas S."/>
            <person name="Albert R."/>
            <person name="Binder M."/>
            <person name="Bloem J."/>
            <person name="Labutti K."/>
            <person name="Salamov A."/>
            <person name="Andreopoulos B."/>
            <person name="Baker S."/>
            <person name="Barry K."/>
            <person name="Bills G."/>
            <person name="Bluhm B."/>
            <person name="Cannon C."/>
            <person name="Castanera R."/>
            <person name="Culley D."/>
            <person name="Daum C."/>
            <person name="Ezra D."/>
            <person name="Gonzalez J."/>
            <person name="Henrissat B."/>
            <person name="Kuo A."/>
            <person name="Liang C."/>
            <person name="Lipzen A."/>
            <person name="Lutzoni F."/>
            <person name="Magnuson J."/>
            <person name="Mondo S."/>
            <person name="Nolan M."/>
            <person name="Ohm R."/>
            <person name="Pangilinan J."/>
            <person name="Park H.-J."/>
            <person name="Ramirez L."/>
            <person name="Alfaro M."/>
            <person name="Sun H."/>
            <person name="Tritt A."/>
            <person name="Yoshinaga Y."/>
            <person name="Zwiers L.-H."/>
            <person name="Turgeon B."/>
            <person name="Goodwin S."/>
            <person name="Spatafora J."/>
            <person name="Crous P."/>
            <person name="Grigoriev I."/>
        </authorList>
    </citation>
    <scope>NUCLEOTIDE SEQUENCE</scope>
    <source>
        <strain evidence="3">CBS 123094</strain>
    </source>
</reference>
<evidence type="ECO:0000256" key="2">
    <source>
        <dbReference type="SAM" id="SignalP"/>
    </source>
</evidence>